<dbReference type="SUPFAM" id="SSF53448">
    <property type="entry name" value="Nucleotide-diphospho-sugar transferases"/>
    <property type="match status" value="1"/>
</dbReference>
<reference evidence="3 4" key="1">
    <citation type="journal article" date="2019" name="ISME J.">
        <title>Evolution in action: habitat transition from sediment to the pelagial leads to genome streamlining in Methylophilaceae.</title>
        <authorList>
            <person name="Salcher M."/>
            <person name="Schaefle D."/>
            <person name="Kaspar M."/>
            <person name="Neuenschwander S.M."/>
            <person name="Ghai R."/>
        </authorList>
    </citation>
    <scope>NUCLEOTIDE SEQUENCE [LARGE SCALE GENOMIC DNA]</scope>
    <source>
        <strain evidence="3 4">MMS-RI-1</strain>
    </source>
</reference>
<name>A0AAE6FSU2_9PROT</name>
<dbReference type="AlphaFoldDB" id="A0AAE6FSU2"/>
<evidence type="ECO:0000259" key="2">
    <source>
        <dbReference type="Pfam" id="PF00535"/>
    </source>
</evidence>
<dbReference type="KEGG" id="mrk:FIT61_03535"/>
<comment type="similarity">
    <text evidence="1">Belongs to the glycosyltransferase 2 family. WaaE/KdtX subfamily.</text>
</comment>
<accession>A0AAE6FSU2</accession>
<dbReference type="CDD" id="cd02511">
    <property type="entry name" value="Beta4Glucosyltransferase"/>
    <property type="match status" value="1"/>
</dbReference>
<dbReference type="InterPro" id="IPR001173">
    <property type="entry name" value="Glyco_trans_2-like"/>
</dbReference>
<organism evidence="3 4">
    <name type="scientific">Candidatus Methylopumilus rimovensis</name>
    <dbReference type="NCBI Taxonomy" id="2588535"/>
    <lineage>
        <taxon>Bacteria</taxon>
        <taxon>Pseudomonadati</taxon>
        <taxon>Pseudomonadota</taxon>
        <taxon>Betaproteobacteria</taxon>
        <taxon>Nitrosomonadales</taxon>
        <taxon>Methylophilaceae</taxon>
        <taxon>Candidatus Methylopumilus</taxon>
    </lineage>
</organism>
<proteinExistence type="inferred from homology"/>
<dbReference type="PANTHER" id="PTHR43630">
    <property type="entry name" value="POLY-BETA-1,6-N-ACETYL-D-GLUCOSAMINE SYNTHASE"/>
    <property type="match status" value="1"/>
</dbReference>
<evidence type="ECO:0000313" key="3">
    <source>
        <dbReference type="EMBL" id="QDD13520.1"/>
    </source>
</evidence>
<gene>
    <name evidence="3" type="ORF">FIT61_03535</name>
</gene>
<dbReference type="Proteomes" id="UP000312102">
    <property type="component" value="Chromosome"/>
</dbReference>
<dbReference type="RefSeq" id="WP_139873430.1">
    <property type="nucleotide sequence ID" value="NZ_CP040985.1"/>
</dbReference>
<dbReference type="Pfam" id="PF00535">
    <property type="entry name" value="Glycos_transf_2"/>
    <property type="match status" value="1"/>
</dbReference>
<dbReference type="EMBL" id="CP040986">
    <property type="protein sequence ID" value="QDD13520.1"/>
    <property type="molecule type" value="Genomic_DNA"/>
</dbReference>
<sequence>MPRISVIIIAKDESENIADCIKSANFADEVIVLDSGSSDNTISIAKKLGAKSLYRPWKSYGHHKNIAIQLAKYEWIFSLDADERITKALAKEIKIKINSGLYDVYDVPRKSLFISRFIRFSGWWPDRTKRLFKKNNAQFTKHNVHEHLITKCEIGHLNEPLIHYSYRNFETVLKKINVYSSLGAKDLKNRGKNGSLKKALFHGIWAFIRTYFLRLGILDGSEGFILAVMNAEATYYRYLKLIYINKRSINV</sequence>
<feature type="domain" description="Glycosyltransferase 2-like" evidence="2">
    <location>
        <begin position="5"/>
        <end position="137"/>
    </location>
</feature>
<evidence type="ECO:0000256" key="1">
    <source>
        <dbReference type="ARBA" id="ARBA00038494"/>
    </source>
</evidence>
<keyword evidence="4" id="KW-1185">Reference proteome</keyword>
<evidence type="ECO:0000313" key="4">
    <source>
        <dbReference type="Proteomes" id="UP000312102"/>
    </source>
</evidence>
<dbReference type="PANTHER" id="PTHR43630:SF2">
    <property type="entry name" value="GLYCOSYLTRANSFERASE"/>
    <property type="match status" value="1"/>
</dbReference>
<dbReference type="Gene3D" id="3.90.550.10">
    <property type="entry name" value="Spore Coat Polysaccharide Biosynthesis Protein SpsA, Chain A"/>
    <property type="match status" value="1"/>
</dbReference>
<dbReference type="InterPro" id="IPR029044">
    <property type="entry name" value="Nucleotide-diphossugar_trans"/>
</dbReference>
<protein>
    <submittedName>
        <fullName evidence="3">Glycosyltransferase family 2 protein</fullName>
    </submittedName>
</protein>